<gene>
    <name evidence="6" type="ORF">SAMN05421823_104531</name>
</gene>
<evidence type="ECO:0000256" key="1">
    <source>
        <dbReference type="ARBA" id="ARBA00007970"/>
    </source>
</evidence>
<dbReference type="InterPro" id="IPR015422">
    <property type="entry name" value="PyrdxlP-dep_Trfase_small"/>
</dbReference>
<organism evidence="6 7">
    <name type="scientific">Catalinimonas alkaloidigena</name>
    <dbReference type="NCBI Taxonomy" id="1075417"/>
    <lineage>
        <taxon>Bacteria</taxon>
        <taxon>Pseudomonadati</taxon>
        <taxon>Bacteroidota</taxon>
        <taxon>Cytophagia</taxon>
        <taxon>Cytophagales</taxon>
        <taxon>Catalimonadaceae</taxon>
        <taxon>Catalinimonas</taxon>
    </lineage>
</organism>
<dbReference type="OrthoDB" id="9813612at2"/>
<evidence type="ECO:0000256" key="4">
    <source>
        <dbReference type="ARBA" id="ARBA00022898"/>
    </source>
</evidence>
<dbReference type="Gene3D" id="3.40.640.10">
    <property type="entry name" value="Type I PLP-dependent aspartate aminotransferase-like (Major domain)"/>
    <property type="match status" value="1"/>
</dbReference>
<dbReference type="CDD" id="cd00609">
    <property type="entry name" value="AAT_like"/>
    <property type="match status" value="1"/>
</dbReference>
<dbReference type="RefSeq" id="WP_089682705.1">
    <property type="nucleotide sequence ID" value="NZ_FNFO01000004.1"/>
</dbReference>
<protein>
    <submittedName>
        <fullName evidence="6">Histidinol-phosphate aminotransferase</fullName>
    </submittedName>
</protein>
<keyword evidence="2 6" id="KW-0032">Aminotransferase</keyword>
<dbReference type="InterPro" id="IPR006311">
    <property type="entry name" value="TAT_signal"/>
</dbReference>
<sequence>MSSALDRRTWLKSTALLTAGLAAAPLRWSDLQARPAAVLQRRAEMLAHNQFRRMAPDLPKMQARLLANENPFGPSPKALQAMTEAMSESCRYAFFELRDLKKQIAEKEGVSEDHIMLSAGSSDLLLLAAMYYGKPGSSILSADPSYTDLMEAAVELGAGWEKVPLTKDYAHDLDAMAKRVSDNTSLVYICNPNNPTGTIVDPAQLKAFCASVGKKKPVFVDEAYIHYTGDAPAHSMIASVRDGHNVLVARTFSKVYGMAGLRAGYLVAPPAVIEDLSKFASNGWDLSVLTLRAVLASYQDDAFVTDCVQKNQEAREFVYQTLKAMDYEYVPSHTNFVLFPLRMQGQQFFQQMMAKGVGIRFWEFNRQHWCRVSMGKMDDMQLFANAFREVVS</sequence>
<evidence type="ECO:0000313" key="6">
    <source>
        <dbReference type="EMBL" id="SDL16127.1"/>
    </source>
</evidence>
<dbReference type="Proteomes" id="UP000198510">
    <property type="component" value="Unassembled WGS sequence"/>
</dbReference>
<dbReference type="SUPFAM" id="SSF53383">
    <property type="entry name" value="PLP-dependent transferases"/>
    <property type="match status" value="1"/>
</dbReference>
<evidence type="ECO:0000259" key="5">
    <source>
        <dbReference type="Pfam" id="PF00155"/>
    </source>
</evidence>
<feature type="domain" description="Aminotransferase class I/classII large" evidence="5">
    <location>
        <begin position="64"/>
        <end position="382"/>
    </location>
</feature>
<dbReference type="InterPro" id="IPR004839">
    <property type="entry name" value="Aminotransferase_I/II_large"/>
</dbReference>
<proteinExistence type="inferred from homology"/>
<dbReference type="InterPro" id="IPR050106">
    <property type="entry name" value="HistidinolP_aminotransfase"/>
</dbReference>
<reference evidence="6 7" key="1">
    <citation type="submission" date="2016-10" db="EMBL/GenBank/DDBJ databases">
        <authorList>
            <person name="de Groot N.N."/>
        </authorList>
    </citation>
    <scope>NUCLEOTIDE SEQUENCE [LARGE SCALE GENOMIC DNA]</scope>
    <source>
        <strain evidence="6 7">DSM 25186</strain>
    </source>
</reference>
<dbReference type="Gene3D" id="3.90.1150.10">
    <property type="entry name" value="Aspartate Aminotransferase, domain 1"/>
    <property type="match status" value="1"/>
</dbReference>
<accession>A0A1G9HT13</accession>
<evidence type="ECO:0000256" key="3">
    <source>
        <dbReference type="ARBA" id="ARBA00022679"/>
    </source>
</evidence>
<dbReference type="STRING" id="1075417.SAMN05421823_104531"/>
<keyword evidence="4" id="KW-0663">Pyridoxal phosphate</keyword>
<evidence type="ECO:0000256" key="2">
    <source>
        <dbReference type="ARBA" id="ARBA00022576"/>
    </source>
</evidence>
<dbReference type="InterPro" id="IPR015421">
    <property type="entry name" value="PyrdxlP-dep_Trfase_major"/>
</dbReference>
<dbReference type="GO" id="GO:0030170">
    <property type="term" value="F:pyridoxal phosphate binding"/>
    <property type="evidence" value="ECO:0007669"/>
    <property type="project" value="InterPro"/>
</dbReference>
<dbReference type="PANTHER" id="PTHR43643">
    <property type="entry name" value="HISTIDINOL-PHOSPHATE AMINOTRANSFERASE 2"/>
    <property type="match status" value="1"/>
</dbReference>
<dbReference type="PANTHER" id="PTHR43643:SF3">
    <property type="entry name" value="HISTIDINOL-PHOSPHATE AMINOTRANSFERASE"/>
    <property type="match status" value="1"/>
</dbReference>
<evidence type="ECO:0000313" key="7">
    <source>
        <dbReference type="Proteomes" id="UP000198510"/>
    </source>
</evidence>
<dbReference type="EMBL" id="FNFO01000004">
    <property type="protein sequence ID" value="SDL16127.1"/>
    <property type="molecule type" value="Genomic_DNA"/>
</dbReference>
<keyword evidence="3 6" id="KW-0808">Transferase</keyword>
<dbReference type="AlphaFoldDB" id="A0A1G9HT13"/>
<dbReference type="Pfam" id="PF00155">
    <property type="entry name" value="Aminotran_1_2"/>
    <property type="match status" value="1"/>
</dbReference>
<dbReference type="PROSITE" id="PS51318">
    <property type="entry name" value="TAT"/>
    <property type="match status" value="1"/>
</dbReference>
<name>A0A1G9HT13_9BACT</name>
<keyword evidence="7" id="KW-1185">Reference proteome</keyword>
<dbReference type="GO" id="GO:0008483">
    <property type="term" value="F:transaminase activity"/>
    <property type="evidence" value="ECO:0007669"/>
    <property type="project" value="UniProtKB-KW"/>
</dbReference>
<dbReference type="InterPro" id="IPR015424">
    <property type="entry name" value="PyrdxlP-dep_Trfase"/>
</dbReference>
<comment type="similarity">
    <text evidence="1">Belongs to the class-II pyridoxal-phosphate-dependent aminotransferase family. Histidinol-phosphate aminotransferase subfamily.</text>
</comment>